<organism evidence="1 2">
    <name type="scientific">Brachionus plicatilis</name>
    <name type="common">Marine rotifer</name>
    <name type="synonym">Brachionus muelleri</name>
    <dbReference type="NCBI Taxonomy" id="10195"/>
    <lineage>
        <taxon>Eukaryota</taxon>
        <taxon>Metazoa</taxon>
        <taxon>Spiralia</taxon>
        <taxon>Gnathifera</taxon>
        <taxon>Rotifera</taxon>
        <taxon>Eurotatoria</taxon>
        <taxon>Monogononta</taxon>
        <taxon>Pseudotrocha</taxon>
        <taxon>Ploima</taxon>
        <taxon>Brachionidae</taxon>
        <taxon>Brachionus</taxon>
    </lineage>
</organism>
<reference evidence="1 2" key="1">
    <citation type="journal article" date="2018" name="Sci. Rep.">
        <title>Genomic signatures of local adaptation to the degree of environmental predictability in rotifers.</title>
        <authorList>
            <person name="Franch-Gras L."/>
            <person name="Hahn C."/>
            <person name="Garcia-Roger E.M."/>
            <person name="Carmona M.J."/>
            <person name="Serra M."/>
            <person name="Gomez A."/>
        </authorList>
    </citation>
    <scope>NUCLEOTIDE SEQUENCE [LARGE SCALE GENOMIC DNA]</scope>
    <source>
        <strain evidence="1">HYR1</strain>
    </source>
</reference>
<accession>A0A3M7QNX3</accession>
<protein>
    <submittedName>
        <fullName evidence="1">Uncharacterized protein</fullName>
    </submittedName>
</protein>
<gene>
    <name evidence="1" type="ORF">BpHYR1_000777</name>
</gene>
<sequence length="86" mass="9787">MKATVSTLSCSAKNRAYRMGQILVRMSKNSCIVARLSDDGQHRTITWLASACILTSYVSFCPNQSGFFLFLTCLLWRRCHPLFFKS</sequence>
<dbReference type="EMBL" id="REGN01005647">
    <property type="protein sequence ID" value="RNA12648.1"/>
    <property type="molecule type" value="Genomic_DNA"/>
</dbReference>
<dbReference type="AlphaFoldDB" id="A0A3M7QNX3"/>
<dbReference type="Proteomes" id="UP000276133">
    <property type="component" value="Unassembled WGS sequence"/>
</dbReference>
<keyword evidence="2" id="KW-1185">Reference proteome</keyword>
<proteinExistence type="predicted"/>
<name>A0A3M7QNX3_BRAPC</name>
<evidence type="ECO:0000313" key="2">
    <source>
        <dbReference type="Proteomes" id="UP000276133"/>
    </source>
</evidence>
<evidence type="ECO:0000313" key="1">
    <source>
        <dbReference type="EMBL" id="RNA12648.1"/>
    </source>
</evidence>
<comment type="caution">
    <text evidence="1">The sequence shown here is derived from an EMBL/GenBank/DDBJ whole genome shotgun (WGS) entry which is preliminary data.</text>
</comment>